<feature type="compositionally biased region" description="Acidic residues" evidence="1">
    <location>
        <begin position="13"/>
        <end position="22"/>
    </location>
</feature>
<name>A0ABD1YQH1_9MARC</name>
<organism evidence="2 3">
    <name type="scientific">Riccia fluitans</name>
    <dbReference type="NCBI Taxonomy" id="41844"/>
    <lineage>
        <taxon>Eukaryota</taxon>
        <taxon>Viridiplantae</taxon>
        <taxon>Streptophyta</taxon>
        <taxon>Embryophyta</taxon>
        <taxon>Marchantiophyta</taxon>
        <taxon>Marchantiopsida</taxon>
        <taxon>Marchantiidae</taxon>
        <taxon>Marchantiales</taxon>
        <taxon>Ricciaceae</taxon>
        <taxon>Riccia</taxon>
    </lineage>
</organism>
<reference evidence="2 3" key="1">
    <citation type="submission" date="2024-09" db="EMBL/GenBank/DDBJ databases">
        <title>Chromosome-scale assembly of Riccia fluitans.</title>
        <authorList>
            <person name="Paukszto L."/>
            <person name="Sawicki J."/>
            <person name="Karawczyk K."/>
            <person name="Piernik-Szablinska J."/>
            <person name="Szczecinska M."/>
            <person name="Mazdziarz M."/>
        </authorList>
    </citation>
    <scope>NUCLEOTIDE SEQUENCE [LARGE SCALE GENOMIC DNA]</scope>
    <source>
        <strain evidence="2">Rf_01</strain>
        <tissue evidence="2">Aerial parts of the thallus</tissue>
    </source>
</reference>
<evidence type="ECO:0000256" key="1">
    <source>
        <dbReference type="SAM" id="MobiDB-lite"/>
    </source>
</evidence>
<accession>A0ABD1YQH1</accession>
<protein>
    <submittedName>
        <fullName evidence="2">Uncharacterized protein</fullName>
    </submittedName>
</protein>
<dbReference type="Proteomes" id="UP001605036">
    <property type="component" value="Unassembled WGS sequence"/>
</dbReference>
<keyword evidence="3" id="KW-1185">Reference proteome</keyword>
<feature type="region of interest" description="Disordered" evidence="1">
    <location>
        <begin position="1"/>
        <end position="24"/>
    </location>
</feature>
<evidence type="ECO:0000313" key="2">
    <source>
        <dbReference type="EMBL" id="KAL2632841.1"/>
    </source>
</evidence>
<sequence length="190" mass="20608">MEAEGLVTKPEAENMEAEEGIAEAEGGVPELEAGNMEGEEGVMKAEGGVMEAEAGNMEAEEGVTEADGGVMEADLEEATEAEGGNLLEPHLEEAADREGGVTEAKEVAQEMEYFEFQKKLKGPKFIYVEAKKKDPVVIYSHLVQVVKIKMASMPPMGRQQDSARFSINSEMHEQILTTLSESEAPPFEKV</sequence>
<comment type="caution">
    <text evidence="2">The sequence shown here is derived from an EMBL/GenBank/DDBJ whole genome shotgun (WGS) entry which is preliminary data.</text>
</comment>
<gene>
    <name evidence="2" type="ORF">R1flu_004320</name>
</gene>
<evidence type="ECO:0000313" key="3">
    <source>
        <dbReference type="Proteomes" id="UP001605036"/>
    </source>
</evidence>
<proteinExistence type="predicted"/>
<dbReference type="AlphaFoldDB" id="A0ABD1YQH1"/>
<dbReference type="EMBL" id="JBHFFA010000003">
    <property type="protein sequence ID" value="KAL2632841.1"/>
    <property type="molecule type" value="Genomic_DNA"/>
</dbReference>